<keyword evidence="4" id="KW-0472">Membrane</keyword>
<gene>
    <name evidence="6" type="ORF">BJI46_01745</name>
</gene>
<dbReference type="Pfam" id="PF00990">
    <property type="entry name" value="GGDEF"/>
    <property type="match status" value="1"/>
</dbReference>
<feature type="transmembrane region" description="Helical" evidence="4">
    <location>
        <begin position="111"/>
        <end position="136"/>
    </location>
</feature>
<evidence type="ECO:0000256" key="3">
    <source>
        <dbReference type="ARBA" id="ARBA00034247"/>
    </source>
</evidence>
<accession>A0A1E7RD21</accession>
<dbReference type="Proteomes" id="UP000185895">
    <property type="component" value="Unassembled WGS sequence"/>
</dbReference>
<feature type="transmembrane region" description="Helical" evidence="4">
    <location>
        <begin position="75"/>
        <end position="99"/>
    </location>
</feature>
<dbReference type="GO" id="GO:0043709">
    <property type="term" value="P:cell adhesion involved in single-species biofilm formation"/>
    <property type="evidence" value="ECO:0007669"/>
    <property type="project" value="TreeGrafter"/>
</dbReference>
<dbReference type="InterPro" id="IPR050469">
    <property type="entry name" value="Diguanylate_Cyclase"/>
</dbReference>
<protein>
    <recommendedName>
        <fullName evidence="2">diguanylate cyclase</fullName>
        <ecNumber evidence="2">2.7.7.65</ecNumber>
    </recommendedName>
</protein>
<comment type="cofactor">
    <cofactor evidence="1">
        <name>Mg(2+)</name>
        <dbReference type="ChEBI" id="CHEBI:18420"/>
    </cofactor>
</comment>
<dbReference type="InterPro" id="IPR029787">
    <property type="entry name" value="Nucleotide_cyclase"/>
</dbReference>
<dbReference type="InterPro" id="IPR043128">
    <property type="entry name" value="Rev_trsase/Diguanyl_cyclase"/>
</dbReference>
<dbReference type="GO" id="GO:0052621">
    <property type="term" value="F:diguanylate cyclase activity"/>
    <property type="evidence" value="ECO:0007669"/>
    <property type="project" value="UniProtKB-EC"/>
</dbReference>
<sequence length="448" mass="52294">MKKLVLLWISTFFLASLSFIIAAKFVLIPLWFANVFVSVYLIRLRKKINNYFCMFLYSFSAIFLASYFFDHFQPLKYKILLSMIAALQAILFIWAYYYLAKYILRLKFRRAVLLTLPNTASTIVAALIFACVFQYGSGFNNFLDYALEQLSTGLALVSLLYGIHKYKEIKWYDYIILLGFVVFQFIAVKSVVLQNAFFLPFAALYFCIRYNFIRFSFVLGLLTLGCSIVVAVPIMNPIWFDEQINNNPILGDFRVRYISLVIIFIFFSELQQISKSLYLYVANIAYKDLLTDLKNRHYMKKKILNSDYNPKNGAILLIDIDDFKKINDTHGHYTGDMVIQHISKILKSCICSPNIIFRWGGEEFLILLNQVEDQRLKQICHQIVQKIQQTPYYDQDITIDCTISVGVARFEQLHLKNYAVIIDEADKMLYQVKSSGKNNFKLSETMYR</sequence>
<dbReference type="PROSITE" id="PS50887">
    <property type="entry name" value="GGDEF"/>
    <property type="match status" value="1"/>
</dbReference>
<dbReference type="RefSeq" id="WP_070069325.1">
    <property type="nucleotide sequence ID" value="NZ_MKKK01000012.1"/>
</dbReference>
<feature type="transmembrane region" description="Helical" evidence="4">
    <location>
        <begin position="215"/>
        <end position="234"/>
    </location>
</feature>
<dbReference type="FunFam" id="3.30.70.270:FF:000001">
    <property type="entry name" value="Diguanylate cyclase domain protein"/>
    <property type="match status" value="1"/>
</dbReference>
<reference evidence="6 7" key="1">
    <citation type="submission" date="2016-09" db="EMBL/GenBank/DDBJ databases">
        <authorList>
            <person name="Capua I."/>
            <person name="De Benedictis P."/>
            <person name="Joannis T."/>
            <person name="Lombin L.H."/>
            <person name="Cattoli G."/>
        </authorList>
    </citation>
    <scope>NUCLEOTIDE SEQUENCE [LARGE SCALE GENOMIC DNA]</scope>
    <source>
        <strain evidence="6 7">ANC 4671</strain>
    </source>
</reference>
<feature type="domain" description="GGDEF" evidence="5">
    <location>
        <begin position="311"/>
        <end position="445"/>
    </location>
</feature>
<dbReference type="PANTHER" id="PTHR45138">
    <property type="entry name" value="REGULATORY COMPONENTS OF SENSORY TRANSDUCTION SYSTEM"/>
    <property type="match status" value="1"/>
</dbReference>
<evidence type="ECO:0000256" key="1">
    <source>
        <dbReference type="ARBA" id="ARBA00001946"/>
    </source>
</evidence>
<evidence type="ECO:0000256" key="2">
    <source>
        <dbReference type="ARBA" id="ARBA00012528"/>
    </source>
</evidence>
<dbReference type="SUPFAM" id="SSF55073">
    <property type="entry name" value="Nucleotide cyclase"/>
    <property type="match status" value="1"/>
</dbReference>
<organism evidence="6 7">
    <name type="scientific">Acinetobacter qingfengensis</name>
    <dbReference type="NCBI Taxonomy" id="1262585"/>
    <lineage>
        <taxon>Bacteria</taxon>
        <taxon>Pseudomonadati</taxon>
        <taxon>Pseudomonadota</taxon>
        <taxon>Gammaproteobacteria</taxon>
        <taxon>Moraxellales</taxon>
        <taxon>Moraxellaceae</taxon>
        <taxon>Acinetobacter</taxon>
    </lineage>
</organism>
<dbReference type="Gene3D" id="3.30.70.270">
    <property type="match status" value="1"/>
</dbReference>
<feature type="transmembrane region" description="Helical" evidence="4">
    <location>
        <begin position="142"/>
        <end position="162"/>
    </location>
</feature>
<dbReference type="SMART" id="SM00267">
    <property type="entry name" value="GGDEF"/>
    <property type="match status" value="1"/>
</dbReference>
<dbReference type="PROSITE" id="PS00039">
    <property type="entry name" value="DEAD_ATP_HELICASE"/>
    <property type="match status" value="1"/>
</dbReference>
<dbReference type="NCBIfam" id="TIGR00254">
    <property type="entry name" value="GGDEF"/>
    <property type="match status" value="1"/>
</dbReference>
<comment type="catalytic activity">
    <reaction evidence="3">
        <text>2 GTP = 3',3'-c-di-GMP + 2 diphosphate</text>
        <dbReference type="Rhea" id="RHEA:24898"/>
        <dbReference type="ChEBI" id="CHEBI:33019"/>
        <dbReference type="ChEBI" id="CHEBI:37565"/>
        <dbReference type="ChEBI" id="CHEBI:58805"/>
        <dbReference type="EC" id="2.7.7.65"/>
    </reaction>
</comment>
<name>A0A1E7RD21_9GAMM</name>
<evidence type="ECO:0000259" key="5">
    <source>
        <dbReference type="PROSITE" id="PS50887"/>
    </source>
</evidence>
<keyword evidence="4" id="KW-0812">Transmembrane</keyword>
<dbReference type="GO" id="GO:0005886">
    <property type="term" value="C:plasma membrane"/>
    <property type="evidence" value="ECO:0007669"/>
    <property type="project" value="TreeGrafter"/>
</dbReference>
<dbReference type="OrthoDB" id="9812260at2"/>
<dbReference type="InterPro" id="IPR000160">
    <property type="entry name" value="GGDEF_dom"/>
</dbReference>
<comment type="caution">
    <text evidence="6">The sequence shown here is derived from an EMBL/GenBank/DDBJ whole genome shotgun (WGS) entry which is preliminary data.</text>
</comment>
<keyword evidence="4" id="KW-1133">Transmembrane helix</keyword>
<dbReference type="GO" id="GO:1902201">
    <property type="term" value="P:negative regulation of bacterial-type flagellum-dependent cell motility"/>
    <property type="evidence" value="ECO:0007669"/>
    <property type="project" value="TreeGrafter"/>
</dbReference>
<feature type="transmembrane region" description="Helical" evidence="4">
    <location>
        <begin position="51"/>
        <end position="69"/>
    </location>
</feature>
<evidence type="ECO:0000313" key="7">
    <source>
        <dbReference type="Proteomes" id="UP000185895"/>
    </source>
</evidence>
<dbReference type="EMBL" id="MKKK01000012">
    <property type="protein sequence ID" value="OEY97176.1"/>
    <property type="molecule type" value="Genomic_DNA"/>
</dbReference>
<evidence type="ECO:0000313" key="6">
    <source>
        <dbReference type="EMBL" id="OEY97176.1"/>
    </source>
</evidence>
<proteinExistence type="predicted"/>
<dbReference type="InterPro" id="IPR000629">
    <property type="entry name" value="RNA-helicase_DEAD-box_CS"/>
</dbReference>
<dbReference type="PANTHER" id="PTHR45138:SF9">
    <property type="entry name" value="DIGUANYLATE CYCLASE DGCM-RELATED"/>
    <property type="match status" value="1"/>
</dbReference>
<dbReference type="EC" id="2.7.7.65" evidence="2"/>
<dbReference type="AlphaFoldDB" id="A0A1E7RD21"/>
<dbReference type="GO" id="GO:0120545">
    <property type="term" value="F:nucleic acid conformation isomerase activity"/>
    <property type="evidence" value="ECO:0007669"/>
    <property type="project" value="UniProtKB-ARBA"/>
</dbReference>
<evidence type="ECO:0000256" key="4">
    <source>
        <dbReference type="SAM" id="Phobius"/>
    </source>
</evidence>
<dbReference type="STRING" id="1262585.BJI46_01745"/>
<feature type="transmembrane region" description="Helical" evidence="4">
    <location>
        <begin position="254"/>
        <end position="270"/>
    </location>
</feature>
<dbReference type="CDD" id="cd01949">
    <property type="entry name" value="GGDEF"/>
    <property type="match status" value="1"/>
</dbReference>
<keyword evidence="7" id="KW-1185">Reference proteome</keyword>